<evidence type="ECO:0000313" key="2">
    <source>
        <dbReference type="Proteomes" id="UP001281761"/>
    </source>
</evidence>
<sequence length="131" mass="14441">MVGCAFHGCVGSSVLNICLVTIGWIDASQRKLIQDVSIIPKNAQSKTSSSASPLPPSFASCLCKHLKHLLSLTTRRASCVLLKLHLEVSSYRWKRRLQAQSSLRLCVLGLTCSSLQQVVGWFWRGMSSLPR</sequence>
<name>A0ABQ9Y6E3_9EUKA</name>
<evidence type="ECO:0000313" key="1">
    <source>
        <dbReference type="EMBL" id="KAK2959269.1"/>
    </source>
</evidence>
<dbReference type="EMBL" id="JARBJD010000031">
    <property type="protein sequence ID" value="KAK2959269.1"/>
    <property type="molecule type" value="Genomic_DNA"/>
</dbReference>
<proteinExistence type="predicted"/>
<gene>
    <name evidence="1" type="ORF">BLNAU_5827</name>
</gene>
<protein>
    <submittedName>
        <fullName evidence="1">Uncharacterized protein</fullName>
    </submittedName>
</protein>
<keyword evidence="2" id="KW-1185">Reference proteome</keyword>
<reference evidence="1 2" key="1">
    <citation type="journal article" date="2022" name="bioRxiv">
        <title>Genomics of Preaxostyla Flagellates Illuminates Evolutionary Transitions and the Path Towards Mitochondrial Loss.</title>
        <authorList>
            <person name="Novak L.V.F."/>
            <person name="Treitli S.C."/>
            <person name="Pyrih J."/>
            <person name="Halakuc P."/>
            <person name="Pipaliya S.V."/>
            <person name="Vacek V."/>
            <person name="Brzon O."/>
            <person name="Soukal P."/>
            <person name="Eme L."/>
            <person name="Dacks J.B."/>
            <person name="Karnkowska A."/>
            <person name="Elias M."/>
            <person name="Hampl V."/>
        </authorList>
    </citation>
    <scope>NUCLEOTIDE SEQUENCE [LARGE SCALE GENOMIC DNA]</scope>
    <source>
        <strain evidence="1">NAU3</strain>
        <tissue evidence="1">Gut</tissue>
    </source>
</reference>
<organism evidence="1 2">
    <name type="scientific">Blattamonas nauphoetae</name>
    <dbReference type="NCBI Taxonomy" id="2049346"/>
    <lineage>
        <taxon>Eukaryota</taxon>
        <taxon>Metamonada</taxon>
        <taxon>Preaxostyla</taxon>
        <taxon>Oxymonadida</taxon>
        <taxon>Blattamonas</taxon>
    </lineage>
</organism>
<accession>A0ABQ9Y6E3</accession>
<comment type="caution">
    <text evidence="1">The sequence shown here is derived from an EMBL/GenBank/DDBJ whole genome shotgun (WGS) entry which is preliminary data.</text>
</comment>
<dbReference type="Proteomes" id="UP001281761">
    <property type="component" value="Unassembled WGS sequence"/>
</dbReference>